<gene>
    <name evidence="1" type="ORF">MNBD_BACTEROID03-2265</name>
</gene>
<reference evidence="1" key="1">
    <citation type="submission" date="2018-06" db="EMBL/GenBank/DDBJ databases">
        <authorList>
            <person name="Zhirakovskaya E."/>
        </authorList>
    </citation>
    <scope>NUCLEOTIDE SEQUENCE</scope>
</reference>
<accession>A0A3B0SZN7</accession>
<evidence type="ECO:0000313" key="1">
    <source>
        <dbReference type="EMBL" id="VAW11941.1"/>
    </source>
</evidence>
<name>A0A3B0SZN7_9ZZZZ</name>
<proteinExistence type="predicted"/>
<organism evidence="1">
    <name type="scientific">hydrothermal vent metagenome</name>
    <dbReference type="NCBI Taxonomy" id="652676"/>
    <lineage>
        <taxon>unclassified sequences</taxon>
        <taxon>metagenomes</taxon>
        <taxon>ecological metagenomes</taxon>
    </lineage>
</organism>
<protein>
    <submittedName>
        <fullName evidence="1">Uncharacterized protein</fullName>
    </submittedName>
</protein>
<dbReference type="EMBL" id="UOEL01000075">
    <property type="protein sequence ID" value="VAW11941.1"/>
    <property type="molecule type" value="Genomic_DNA"/>
</dbReference>
<sequence>MNKLIHTACHQSLKQQKSIKMFLASAVIEGVVTDIQELCVEMRTAAKKRIIIKLDCVQAIELD</sequence>
<dbReference type="AlphaFoldDB" id="A0A3B0SZN7"/>